<evidence type="ECO:0000313" key="2">
    <source>
        <dbReference type="Proteomes" id="UP000622475"/>
    </source>
</evidence>
<accession>A0A929PX25</accession>
<dbReference type="RefSeq" id="WP_194111939.1">
    <property type="nucleotide sequence ID" value="NZ_JADFFL010000004.1"/>
</dbReference>
<organism evidence="1 2">
    <name type="scientific">Mucilaginibacter myungsuensis</name>
    <dbReference type="NCBI Taxonomy" id="649104"/>
    <lineage>
        <taxon>Bacteria</taxon>
        <taxon>Pseudomonadati</taxon>
        <taxon>Bacteroidota</taxon>
        <taxon>Sphingobacteriia</taxon>
        <taxon>Sphingobacteriales</taxon>
        <taxon>Sphingobacteriaceae</taxon>
        <taxon>Mucilaginibacter</taxon>
    </lineage>
</organism>
<gene>
    <name evidence="1" type="ORF">IRJ16_12580</name>
</gene>
<dbReference type="EMBL" id="JADFFL010000004">
    <property type="protein sequence ID" value="MBE9662721.1"/>
    <property type="molecule type" value="Genomic_DNA"/>
</dbReference>
<keyword evidence="2" id="KW-1185">Reference proteome</keyword>
<comment type="caution">
    <text evidence="1">The sequence shown here is derived from an EMBL/GenBank/DDBJ whole genome shotgun (WGS) entry which is preliminary data.</text>
</comment>
<proteinExistence type="predicted"/>
<dbReference type="Pfam" id="PF14103">
    <property type="entry name" value="DUF4276"/>
    <property type="match status" value="1"/>
</dbReference>
<reference evidence="1" key="1">
    <citation type="submission" date="2020-10" db="EMBL/GenBank/DDBJ databases">
        <title>Mucilaginibacter mali sp. nov., isolated from rhizosphere soil of apple orchard.</title>
        <authorList>
            <person name="Lee J.-S."/>
            <person name="Kim H.S."/>
            <person name="Kim J.-S."/>
        </authorList>
    </citation>
    <scope>NUCLEOTIDE SEQUENCE</scope>
    <source>
        <strain evidence="1">KCTC 22746</strain>
    </source>
</reference>
<dbReference type="InterPro" id="IPR025455">
    <property type="entry name" value="DUF4276"/>
</dbReference>
<dbReference type="Proteomes" id="UP000622475">
    <property type="component" value="Unassembled WGS sequence"/>
</dbReference>
<sequence length="187" mass="21559">MIRVGLVGEDPNDTSAIKNLLDKKYGGIVRFYPLVKGIRGHQLDSPKIRRALPVEFEDSGCKFVVYIRDLDGFKSQDDKLAAKQNWFKELDATVNKQGLLLLNIWELEALIFADIDTFNRLYKTNHTFKKDPMLIIDPKEALKALTSNKKYEESHCPEIFKHLNIDEVIKNCSCFSEFITEFDKKVS</sequence>
<name>A0A929PX25_9SPHI</name>
<protein>
    <submittedName>
        <fullName evidence="1">DUF4276 family protein</fullName>
    </submittedName>
</protein>
<evidence type="ECO:0000313" key="1">
    <source>
        <dbReference type="EMBL" id="MBE9662721.1"/>
    </source>
</evidence>
<dbReference type="AlphaFoldDB" id="A0A929PX25"/>